<protein>
    <submittedName>
        <fullName evidence="2">Uncharacterized protein</fullName>
    </submittedName>
</protein>
<dbReference type="Pfam" id="PF07676">
    <property type="entry name" value="PD40"/>
    <property type="match status" value="4"/>
</dbReference>
<evidence type="ECO:0000256" key="1">
    <source>
        <dbReference type="SAM" id="SignalP"/>
    </source>
</evidence>
<accession>A0A371JY89</accession>
<sequence length="302" mass="32400">MTLRTLNLSLAALIAASACAPAVAGDDTVTLRASGEPTLFAPDIASTQYAEIRLTLSPDGRSAVWFSRNRPGGAGGYDLWISRRSVDGWGPAAPLPFNSAGRDFDPAYSADGRYLYFCSDRPGGLGGDDLYRVAVLAQGYGPVESLGAAVNSTSNEFAPMLSPDGRLLLYSSDRPGGAGGHDLYTARWRAGRFDSAQRLPGALNTAAQEFDPTFLADGRSIVFARAADFGQSRVDLFVAVPHKGHYGAGVRLPAPINHERQDSYGAMLDWSRPSRLLYSARRSDALGMDLYAVDYVLERTPR</sequence>
<dbReference type="Proteomes" id="UP000264492">
    <property type="component" value="Unassembled WGS sequence"/>
</dbReference>
<feature type="chain" id="PRO_5016976876" evidence="1">
    <location>
        <begin position="25"/>
        <end position="302"/>
    </location>
</feature>
<proteinExistence type="predicted"/>
<dbReference type="AlphaFoldDB" id="A0A371JY89"/>
<dbReference type="InterPro" id="IPR011042">
    <property type="entry name" value="6-blade_b-propeller_TolB-like"/>
</dbReference>
<organism evidence="2 3">
    <name type="scientific">Lysobacter silvisoli</name>
    <dbReference type="NCBI Taxonomy" id="2293254"/>
    <lineage>
        <taxon>Bacteria</taxon>
        <taxon>Pseudomonadati</taxon>
        <taxon>Pseudomonadota</taxon>
        <taxon>Gammaproteobacteria</taxon>
        <taxon>Lysobacterales</taxon>
        <taxon>Lysobacteraceae</taxon>
        <taxon>Lysobacter</taxon>
    </lineage>
</organism>
<gene>
    <name evidence="2" type="ORF">DX914_16530</name>
</gene>
<dbReference type="SUPFAM" id="SSF82171">
    <property type="entry name" value="DPP6 N-terminal domain-like"/>
    <property type="match status" value="1"/>
</dbReference>
<keyword evidence="1" id="KW-0732">Signal</keyword>
<evidence type="ECO:0000313" key="3">
    <source>
        <dbReference type="Proteomes" id="UP000264492"/>
    </source>
</evidence>
<keyword evidence="3" id="KW-1185">Reference proteome</keyword>
<comment type="caution">
    <text evidence="2">The sequence shown here is derived from an EMBL/GenBank/DDBJ whole genome shotgun (WGS) entry which is preliminary data.</text>
</comment>
<reference evidence="2 3" key="1">
    <citation type="submission" date="2018-08" db="EMBL/GenBank/DDBJ databases">
        <title>Lysobacter sp. zong2l5, whole genome shotgun sequence.</title>
        <authorList>
            <person name="Zhang X."/>
            <person name="Feng G."/>
            <person name="Zhu H."/>
        </authorList>
    </citation>
    <scope>NUCLEOTIDE SEQUENCE [LARGE SCALE GENOMIC DNA]</scope>
    <source>
        <strain evidence="3">zong2l5</strain>
    </source>
</reference>
<evidence type="ECO:0000313" key="2">
    <source>
        <dbReference type="EMBL" id="RDZ26590.1"/>
    </source>
</evidence>
<dbReference type="OrthoDB" id="9809364at2"/>
<feature type="signal peptide" evidence="1">
    <location>
        <begin position="1"/>
        <end position="24"/>
    </location>
</feature>
<dbReference type="PROSITE" id="PS51257">
    <property type="entry name" value="PROKAR_LIPOPROTEIN"/>
    <property type="match status" value="1"/>
</dbReference>
<dbReference type="RefSeq" id="WP_115860770.1">
    <property type="nucleotide sequence ID" value="NZ_QTSU01000003.1"/>
</dbReference>
<dbReference type="EMBL" id="QTSU01000003">
    <property type="protein sequence ID" value="RDZ26590.1"/>
    <property type="molecule type" value="Genomic_DNA"/>
</dbReference>
<dbReference type="Gene3D" id="2.120.10.30">
    <property type="entry name" value="TolB, C-terminal domain"/>
    <property type="match status" value="2"/>
</dbReference>
<dbReference type="InterPro" id="IPR011659">
    <property type="entry name" value="WD40"/>
</dbReference>
<name>A0A371JY89_9GAMM</name>